<dbReference type="CDD" id="cd00156">
    <property type="entry name" value="REC"/>
    <property type="match status" value="1"/>
</dbReference>
<dbReference type="SMART" id="SM00448">
    <property type="entry name" value="REC"/>
    <property type="match status" value="1"/>
</dbReference>
<dbReference type="Gene3D" id="3.40.50.2300">
    <property type="match status" value="1"/>
</dbReference>
<dbReference type="OrthoDB" id="5394048at2"/>
<dbReference type="Proteomes" id="UP000002420">
    <property type="component" value="Chromosome"/>
</dbReference>
<reference evidence="4 5" key="1">
    <citation type="submission" date="2008-05" db="EMBL/GenBank/DDBJ databases">
        <title>Complete sequence of chromosome of Geobacter lovleyi SZ.</title>
        <authorList>
            <consortium name="US DOE Joint Genome Institute"/>
            <person name="Lucas S."/>
            <person name="Copeland A."/>
            <person name="Lapidus A."/>
            <person name="Glavina del Rio T."/>
            <person name="Dalin E."/>
            <person name="Tice H."/>
            <person name="Bruce D."/>
            <person name="Goodwin L."/>
            <person name="Pitluck S."/>
            <person name="Chertkov O."/>
            <person name="Meincke L."/>
            <person name="Brettin T."/>
            <person name="Detter J.C."/>
            <person name="Han C."/>
            <person name="Tapia R."/>
            <person name="Kuske C.R."/>
            <person name="Schmutz J."/>
            <person name="Larimer F."/>
            <person name="Land M."/>
            <person name="Hauser L."/>
            <person name="Kyrpides N."/>
            <person name="Mikhailova N."/>
            <person name="Sung Y."/>
            <person name="Fletcher K.E."/>
            <person name="Ritalahti K.M."/>
            <person name="Loeffler F.E."/>
            <person name="Richardson P."/>
        </authorList>
    </citation>
    <scope>NUCLEOTIDE SEQUENCE [LARGE SCALE GENOMIC DNA]</scope>
    <source>
        <strain evidence="5">ATCC BAA-1151 / DSM 17278 / SZ</strain>
    </source>
</reference>
<dbReference type="STRING" id="398767.Glov_2262"/>
<dbReference type="RefSeq" id="WP_012470312.1">
    <property type="nucleotide sequence ID" value="NC_010814.1"/>
</dbReference>
<proteinExistence type="predicted"/>
<evidence type="ECO:0000256" key="2">
    <source>
        <dbReference type="PROSITE-ProRule" id="PRU00169"/>
    </source>
</evidence>
<evidence type="ECO:0000256" key="1">
    <source>
        <dbReference type="ARBA" id="ARBA00022553"/>
    </source>
</evidence>
<dbReference type="SUPFAM" id="SSF52172">
    <property type="entry name" value="CheY-like"/>
    <property type="match status" value="1"/>
</dbReference>
<dbReference type="InterPro" id="IPR050595">
    <property type="entry name" value="Bact_response_regulator"/>
</dbReference>
<feature type="domain" description="Response regulatory" evidence="3">
    <location>
        <begin position="154"/>
        <end position="270"/>
    </location>
</feature>
<dbReference type="PROSITE" id="PS50110">
    <property type="entry name" value="RESPONSE_REGULATORY"/>
    <property type="match status" value="1"/>
</dbReference>
<feature type="modified residue" description="4-aspartylphosphate" evidence="2">
    <location>
        <position position="203"/>
    </location>
</feature>
<dbReference type="AlphaFoldDB" id="B3E4P2"/>
<dbReference type="InterPro" id="IPR037257">
    <property type="entry name" value="T2SS_E_N_sf"/>
</dbReference>
<dbReference type="Gene3D" id="3.30.300.160">
    <property type="entry name" value="Type II secretion system, protein E, N-terminal domain"/>
    <property type="match status" value="1"/>
</dbReference>
<dbReference type="InterPro" id="IPR007831">
    <property type="entry name" value="T2SS_GspE_N"/>
</dbReference>
<evidence type="ECO:0000313" key="4">
    <source>
        <dbReference type="EMBL" id="ACD95978.1"/>
    </source>
</evidence>
<organism evidence="4 5">
    <name type="scientific">Trichlorobacter lovleyi (strain ATCC BAA-1151 / DSM 17278 / SZ)</name>
    <name type="common">Geobacter lovleyi</name>
    <dbReference type="NCBI Taxonomy" id="398767"/>
    <lineage>
        <taxon>Bacteria</taxon>
        <taxon>Pseudomonadati</taxon>
        <taxon>Thermodesulfobacteriota</taxon>
        <taxon>Desulfuromonadia</taxon>
        <taxon>Geobacterales</taxon>
        <taxon>Geobacteraceae</taxon>
        <taxon>Trichlorobacter</taxon>
    </lineage>
</organism>
<sequence length="281" mass="31345">MTAKKLLGEILVNKGILSPLTVERMIALANREQKRFGWFLEDKGLITGHELSAALAEQFNMKHLTSIEQYSYPKELLSLITPETALEFNLFPLRQEGSNLLLAVTDPTDMRMAHTIAKNQGMTVVPAVVSREAFFAAFCKHYLGRQIQKPKGETVLIADDDKLTREMLKEILVSNGFRVLLAADGMEAYKEIVASRPQVVLTDKEMPNFDGFQLIKLVKAIHDLKSIPIILISDKTTDDDEARLFELGFFDFMSKPIKAVTLVSRVKRAMSVSGASVESAA</sequence>
<dbReference type="EMBL" id="CP001089">
    <property type="protein sequence ID" value="ACD95978.1"/>
    <property type="molecule type" value="Genomic_DNA"/>
</dbReference>
<keyword evidence="1 2" id="KW-0597">Phosphoprotein</keyword>
<dbReference type="PANTHER" id="PTHR44591:SF25">
    <property type="entry name" value="CHEMOTAXIS TWO-COMPONENT RESPONSE REGULATOR"/>
    <property type="match status" value="1"/>
</dbReference>
<dbReference type="Pfam" id="PF05157">
    <property type="entry name" value="MshEN"/>
    <property type="match status" value="1"/>
</dbReference>
<dbReference type="InterPro" id="IPR011006">
    <property type="entry name" value="CheY-like_superfamily"/>
</dbReference>
<name>B3E4P2_TRIL1</name>
<dbReference type="Pfam" id="PF00072">
    <property type="entry name" value="Response_reg"/>
    <property type="match status" value="1"/>
</dbReference>
<keyword evidence="5" id="KW-1185">Reference proteome</keyword>
<gene>
    <name evidence="4" type="ordered locus">Glov_2262</name>
</gene>
<dbReference type="eggNOG" id="COG3706">
    <property type="taxonomic scope" value="Bacteria"/>
</dbReference>
<accession>B3E4P2</accession>
<dbReference type="KEGG" id="glo:Glov_2262"/>
<dbReference type="GO" id="GO:0000160">
    <property type="term" value="P:phosphorelay signal transduction system"/>
    <property type="evidence" value="ECO:0007669"/>
    <property type="project" value="InterPro"/>
</dbReference>
<evidence type="ECO:0000259" key="3">
    <source>
        <dbReference type="PROSITE" id="PS50110"/>
    </source>
</evidence>
<dbReference type="HOGENOM" id="CLU_982667_0_0_7"/>
<dbReference type="PANTHER" id="PTHR44591">
    <property type="entry name" value="STRESS RESPONSE REGULATOR PROTEIN 1"/>
    <property type="match status" value="1"/>
</dbReference>
<dbReference type="SUPFAM" id="SSF160246">
    <property type="entry name" value="EspE N-terminal domain-like"/>
    <property type="match status" value="1"/>
</dbReference>
<dbReference type="InterPro" id="IPR001789">
    <property type="entry name" value="Sig_transdc_resp-reg_receiver"/>
</dbReference>
<evidence type="ECO:0000313" key="5">
    <source>
        <dbReference type="Proteomes" id="UP000002420"/>
    </source>
</evidence>
<protein>
    <submittedName>
        <fullName evidence="4">Response regulator receiver protein</fullName>
    </submittedName>
</protein>